<keyword evidence="3" id="KW-0731">Sigma factor</keyword>
<dbReference type="InterPro" id="IPR013249">
    <property type="entry name" value="RNA_pol_sigma70_r4_t2"/>
</dbReference>
<dbReference type="NCBIfam" id="TIGR02937">
    <property type="entry name" value="sigma70-ECF"/>
    <property type="match status" value="1"/>
</dbReference>
<dbReference type="Pfam" id="PF04542">
    <property type="entry name" value="Sigma70_r2"/>
    <property type="match status" value="1"/>
</dbReference>
<dbReference type="GO" id="GO:0003677">
    <property type="term" value="F:DNA binding"/>
    <property type="evidence" value="ECO:0007669"/>
    <property type="project" value="InterPro"/>
</dbReference>
<evidence type="ECO:0000259" key="5">
    <source>
        <dbReference type="Pfam" id="PF04542"/>
    </source>
</evidence>
<dbReference type="InterPro" id="IPR013325">
    <property type="entry name" value="RNA_pol_sigma_r2"/>
</dbReference>
<keyword evidence="4" id="KW-0804">Transcription</keyword>
<dbReference type="InterPro" id="IPR036388">
    <property type="entry name" value="WH-like_DNA-bd_sf"/>
</dbReference>
<dbReference type="RefSeq" id="WP_182043424.1">
    <property type="nucleotide sequence ID" value="NZ_JACDZE010000002.1"/>
</dbReference>
<dbReference type="InterPro" id="IPR007627">
    <property type="entry name" value="RNA_pol_sigma70_r2"/>
</dbReference>
<dbReference type="InterPro" id="IPR014284">
    <property type="entry name" value="RNA_pol_sigma-70_dom"/>
</dbReference>
<gene>
    <name evidence="7" type="ORF">HU137_08540</name>
</gene>
<evidence type="ECO:0000313" key="7">
    <source>
        <dbReference type="EMBL" id="MBA5629814.1"/>
    </source>
</evidence>
<keyword evidence="2" id="KW-0805">Transcription regulation</keyword>
<dbReference type="Gene3D" id="1.10.1740.10">
    <property type="match status" value="1"/>
</dbReference>
<dbReference type="PANTHER" id="PTHR43133">
    <property type="entry name" value="RNA POLYMERASE ECF-TYPE SIGMA FACTO"/>
    <property type="match status" value="1"/>
</dbReference>
<evidence type="ECO:0000256" key="1">
    <source>
        <dbReference type="ARBA" id="ARBA00010641"/>
    </source>
</evidence>
<feature type="domain" description="RNA polymerase sigma-70 region 2" evidence="5">
    <location>
        <begin position="27"/>
        <end position="92"/>
    </location>
</feature>
<dbReference type="SUPFAM" id="SSF88659">
    <property type="entry name" value="Sigma3 and sigma4 domains of RNA polymerase sigma factors"/>
    <property type="match status" value="1"/>
</dbReference>
<evidence type="ECO:0000256" key="4">
    <source>
        <dbReference type="ARBA" id="ARBA00023163"/>
    </source>
</evidence>
<organism evidence="7 8">
    <name type="scientific">Moheibacter lacus</name>
    <dbReference type="NCBI Taxonomy" id="2745851"/>
    <lineage>
        <taxon>Bacteria</taxon>
        <taxon>Pseudomonadati</taxon>
        <taxon>Bacteroidota</taxon>
        <taxon>Flavobacteriia</taxon>
        <taxon>Flavobacteriales</taxon>
        <taxon>Weeksellaceae</taxon>
        <taxon>Moheibacter</taxon>
    </lineage>
</organism>
<name>A0A838ZMP2_9FLAO</name>
<dbReference type="PANTHER" id="PTHR43133:SF51">
    <property type="entry name" value="RNA POLYMERASE SIGMA FACTOR"/>
    <property type="match status" value="1"/>
</dbReference>
<dbReference type="AlphaFoldDB" id="A0A838ZMP2"/>
<reference evidence="7 8" key="1">
    <citation type="submission" date="2020-07" db="EMBL/GenBank/DDBJ databases">
        <title>Moheibacter lacus sp. nov., a member of the family Flavobacteriaceae isolated from freshwater lake sediment.</title>
        <authorList>
            <person name="Liu Y."/>
        </authorList>
    </citation>
    <scope>NUCLEOTIDE SEQUENCE [LARGE SCALE GENOMIC DNA]</scope>
    <source>
        <strain evidence="7 8">BDHS18</strain>
    </source>
</reference>
<keyword evidence="8" id="KW-1185">Reference proteome</keyword>
<sequence length="177" mass="20962">MKLFQLHTENQLLKLCQKGDQNAQMTLYKKYAQAMYQVSRNIIKDEMRAEEAMQDAFLAAFEKLDEFKAEVSFGAWLKKIVINKSLDYLKKDKMYQKTENTENLSILEELEEIDLFEKIETVKKAMNDLPENYRIILSLYYLEGYDYEEISEILDVSYDNSRVLLNRAKNKLITLLN</sequence>
<dbReference type="InterPro" id="IPR039425">
    <property type="entry name" value="RNA_pol_sigma-70-like"/>
</dbReference>
<dbReference type="EMBL" id="JACDZE010000002">
    <property type="protein sequence ID" value="MBA5629814.1"/>
    <property type="molecule type" value="Genomic_DNA"/>
</dbReference>
<evidence type="ECO:0000313" key="8">
    <source>
        <dbReference type="Proteomes" id="UP000552241"/>
    </source>
</evidence>
<dbReference type="GO" id="GO:0016987">
    <property type="term" value="F:sigma factor activity"/>
    <property type="evidence" value="ECO:0007669"/>
    <property type="project" value="UniProtKB-KW"/>
</dbReference>
<dbReference type="SUPFAM" id="SSF88946">
    <property type="entry name" value="Sigma2 domain of RNA polymerase sigma factors"/>
    <property type="match status" value="1"/>
</dbReference>
<evidence type="ECO:0000256" key="3">
    <source>
        <dbReference type="ARBA" id="ARBA00023082"/>
    </source>
</evidence>
<comment type="similarity">
    <text evidence="1">Belongs to the sigma-70 factor family. ECF subfamily.</text>
</comment>
<accession>A0A838ZMP2</accession>
<dbReference type="GO" id="GO:0006352">
    <property type="term" value="P:DNA-templated transcription initiation"/>
    <property type="evidence" value="ECO:0007669"/>
    <property type="project" value="InterPro"/>
</dbReference>
<proteinExistence type="inferred from homology"/>
<dbReference type="CDD" id="cd06171">
    <property type="entry name" value="Sigma70_r4"/>
    <property type="match status" value="1"/>
</dbReference>
<protein>
    <submittedName>
        <fullName evidence="7">Sigma-70 family RNA polymerase sigma factor</fullName>
    </submittedName>
</protein>
<feature type="domain" description="RNA polymerase sigma factor 70 region 4 type 2" evidence="6">
    <location>
        <begin position="122"/>
        <end position="172"/>
    </location>
</feature>
<dbReference type="Pfam" id="PF08281">
    <property type="entry name" value="Sigma70_r4_2"/>
    <property type="match status" value="1"/>
</dbReference>
<evidence type="ECO:0000256" key="2">
    <source>
        <dbReference type="ARBA" id="ARBA00023015"/>
    </source>
</evidence>
<evidence type="ECO:0000259" key="6">
    <source>
        <dbReference type="Pfam" id="PF08281"/>
    </source>
</evidence>
<dbReference type="Proteomes" id="UP000552241">
    <property type="component" value="Unassembled WGS sequence"/>
</dbReference>
<comment type="caution">
    <text evidence="7">The sequence shown here is derived from an EMBL/GenBank/DDBJ whole genome shotgun (WGS) entry which is preliminary data.</text>
</comment>
<dbReference type="Gene3D" id="1.10.10.10">
    <property type="entry name" value="Winged helix-like DNA-binding domain superfamily/Winged helix DNA-binding domain"/>
    <property type="match status" value="1"/>
</dbReference>
<dbReference type="InterPro" id="IPR013324">
    <property type="entry name" value="RNA_pol_sigma_r3/r4-like"/>
</dbReference>